<dbReference type="GO" id="GO:0015631">
    <property type="term" value="F:tubulin binding"/>
    <property type="evidence" value="ECO:0007669"/>
    <property type="project" value="InterPro"/>
</dbReference>
<dbReference type="InterPro" id="IPR008907">
    <property type="entry name" value="TPP/p25"/>
</dbReference>
<comment type="similarity">
    <text evidence="1">Belongs to the TPPP family.</text>
</comment>
<dbReference type="Proteomes" id="UP000499080">
    <property type="component" value="Unassembled WGS sequence"/>
</dbReference>
<dbReference type="GO" id="GO:0046785">
    <property type="term" value="P:microtubule polymerization"/>
    <property type="evidence" value="ECO:0007669"/>
    <property type="project" value="InterPro"/>
</dbReference>
<evidence type="ECO:0000256" key="2">
    <source>
        <dbReference type="SAM" id="MobiDB-lite"/>
    </source>
</evidence>
<evidence type="ECO:0008006" key="5">
    <source>
        <dbReference type="Google" id="ProtNLM"/>
    </source>
</evidence>
<dbReference type="EMBL" id="BGPR01000086">
    <property type="protein sequence ID" value="GBL92483.1"/>
    <property type="molecule type" value="Genomic_DNA"/>
</dbReference>
<proteinExistence type="inferred from homology"/>
<dbReference type="SUPFAM" id="SSF47473">
    <property type="entry name" value="EF-hand"/>
    <property type="match status" value="1"/>
</dbReference>
<dbReference type="OrthoDB" id="548799at2759"/>
<dbReference type="Gene3D" id="1.10.238.10">
    <property type="entry name" value="EF-hand"/>
    <property type="match status" value="1"/>
</dbReference>
<evidence type="ECO:0000313" key="3">
    <source>
        <dbReference type="EMBL" id="GBL92483.1"/>
    </source>
</evidence>
<evidence type="ECO:0000256" key="1">
    <source>
        <dbReference type="ARBA" id="ARBA00010994"/>
    </source>
</evidence>
<protein>
    <recommendedName>
        <fullName evidence="5">TPPP family protein CG45057</fullName>
    </recommendedName>
</protein>
<feature type="region of interest" description="Disordered" evidence="2">
    <location>
        <begin position="92"/>
        <end position="114"/>
    </location>
</feature>
<reference evidence="3 4" key="1">
    <citation type="journal article" date="2019" name="Sci. Rep.">
        <title>Orb-weaving spider Araneus ventricosus genome elucidates the spidroin gene catalogue.</title>
        <authorList>
            <person name="Kono N."/>
            <person name="Nakamura H."/>
            <person name="Ohtoshi R."/>
            <person name="Moran D.A.P."/>
            <person name="Shinohara A."/>
            <person name="Yoshida Y."/>
            <person name="Fujiwara M."/>
            <person name="Mori M."/>
            <person name="Tomita M."/>
            <person name="Arakawa K."/>
        </authorList>
    </citation>
    <scope>NUCLEOTIDE SEQUENCE [LARGE SCALE GENOMIC DNA]</scope>
</reference>
<dbReference type="Pfam" id="PF05517">
    <property type="entry name" value="p25-alpha"/>
    <property type="match status" value="1"/>
</dbReference>
<dbReference type="AlphaFoldDB" id="A0A4Y2BKK6"/>
<comment type="caution">
    <text evidence="3">The sequence shown here is derived from an EMBL/GenBank/DDBJ whole genome shotgun (WGS) entry which is preliminary data.</text>
</comment>
<dbReference type="InterPro" id="IPR011992">
    <property type="entry name" value="EF-hand-dom_pair"/>
</dbReference>
<gene>
    <name evidence="3" type="ORF">AVEN_174751_1</name>
</gene>
<name>A0A4Y2BKK6_ARAVE</name>
<organism evidence="3 4">
    <name type="scientific">Araneus ventricosus</name>
    <name type="common">Orbweaver spider</name>
    <name type="synonym">Epeira ventricosa</name>
    <dbReference type="NCBI Taxonomy" id="182803"/>
    <lineage>
        <taxon>Eukaryota</taxon>
        <taxon>Metazoa</taxon>
        <taxon>Ecdysozoa</taxon>
        <taxon>Arthropoda</taxon>
        <taxon>Chelicerata</taxon>
        <taxon>Arachnida</taxon>
        <taxon>Araneae</taxon>
        <taxon>Araneomorphae</taxon>
        <taxon>Entelegynae</taxon>
        <taxon>Araneoidea</taxon>
        <taxon>Araneidae</taxon>
        <taxon>Araneus</taxon>
    </lineage>
</organism>
<keyword evidence="4" id="KW-1185">Reference proteome</keyword>
<evidence type="ECO:0000313" key="4">
    <source>
        <dbReference type="Proteomes" id="UP000499080"/>
    </source>
</evidence>
<sequence>MASFDRGNLHTMFDLFCSGKEKDEGKLSVRRIKVWLECAGIFGAETGVTESDVDDVLSNVAKQKISLKYSEFLECVALLAKEKQMDLSSLIEKLSNTTPPPKQINKSNYKEKDG</sequence>
<accession>A0A4Y2BKK6</accession>